<dbReference type="EMBL" id="CAJVPI010003699">
    <property type="protein sequence ID" value="CAG8661207.1"/>
    <property type="molecule type" value="Genomic_DNA"/>
</dbReference>
<feature type="non-terminal residue" evidence="1">
    <location>
        <position position="1"/>
    </location>
</feature>
<gene>
    <name evidence="1" type="ORF">PBRASI_LOCUS10794</name>
</gene>
<keyword evidence="2" id="KW-1185">Reference proteome</keyword>
<evidence type="ECO:0000313" key="2">
    <source>
        <dbReference type="Proteomes" id="UP000789739"/>
    </source>
</evidence>
<dbReference type="Proteomes" id="UP000789739">
    <property type="component" value="Unassembled WGS sequence"/>
</dbReference>
<sequence>VHHQFVEEFVQDAETIVLLMVVYSNDKSEVCFLYQDERCLVLKSMDILGIKHTSIDLPVQSRQLFLDIEVGHSICKEDKGIDYSGHQIIVKVFSEDAEMVSIQEWWK</sequence>
<reference evidence="1" key="1">
    <citation type="submission" date="2021-06" db="EMBL/GenBank/DDBJ databases">
        <authorList>
            <person name="Kallberg Y."/>
            <person name="Tangrot J."/>
            <person name="Rosling A."/>
        </authorList>
    </citation>
    <scope>NUCLEOTIDE SEQUENCE</scope>
    <source>
        <strain evidence="1">BR232B</strain>
    </source>
</reference>
<organism evidence="1 2">
    <name type="scientific">Paraglomus brasilianum</name>
    <dbReference type="NCBI Taxonomy" id="144538"/>
    <lineage>
        <taxon>Eukaryota</taxon>
        <taxon>Fungi</taxon>
        <taxon>Fungi incertae sedis</taxon>
        <taxon>Mucoromycota</taxon>
        <taxon>Glomeromycotina</taxon>
        <taxon>Glomeromycetes</taxon>
        <taxon>Paraglomerales</taxon>
        <taxon>Paraglomeraceae</taxon>
        <taxon>Paraglomus</taxon>
    </lineage>
</organism>
<comment type="caution">
    <text evidence="1">The sequence shown here is derived from an EMBL/GenBank/DDBJ whole genome shotgun (WGS) entry which is preliminary data.</text>
</comment>
<dbReference type="AlphaFoldDB" id="A0A9N9E624"/>
<evidence type="ECO:0000313" key="1">
    <source>
        <dbReference type="EMBL" id="CAG8661207.1"/>
    </source>
</evidence>
<accession>A0A9N9E624</accession>
<protein>
    <submittedName>
        <fullName evidence="1">11119_t:CDS:1</fullName>
    </submittedName>
</protein>
<name>A0A9N9E624_9GLOM</name>
<proteinExistence type="predicted"/>